<evidence type="ECO:0000313" key="2">
    <source>
        <dbReference type="Proteomes" id="UP000661858"/>
    </source>
</evidence>
<name>A0A937JMP2_9ACTN</name>
<keyword evidence="2" id="KW-1185">Reference proteome</keyword>
<protein>
    <submittedName>
        <fullName evidence="1">Uncharacterized protein</fullName>
    </submittedName>
</protein>
<gene>
    <name evidence="1" type="ORF">JK359_23625</name>
</gene>
<proteinExistence type="predicted"/>
<dbReference type="RefSeq" id="WP_201839118.1">
    <property type="nucleotide sequence ID" value="NZ_JAERRK010000013.1"/>
</dbReference>
<organism evidence="1 2">
    <name type="scientific">Streptomyces actinomycinicus</name>
    <dbReference type="NCBI Taxonomy" id="1695166"/>
    <lineage>
        <taxon>Bacteria</taxon>
        <taxon>Bacillati</taxon>
        <taxon>Actinomycetota</taxon>
        <taxon>Actinomycetes</taxon>
        <taxon>Kitasatosporales</taxon>
        <taxon>Streptomycetaceae</taxon>
        <taxon>Streptomyces</taxon>
    </lineage>
</organism>
<dbReference type="Proteomes" id="UP000661858">
    <property type="component" value="Unassembled WGS sequence"/>
</dbReference>
<evidence type="ECO:0000313" key="1">
    <source>
        <dbReference type="EMBL" id="MBL1084924.1"/>
    </source>
</evidence>
<dbReference type="EMBL" id="JAERRK010000013">
    <property type="protein sequence ID" value="MBL1084924.1"/>
    <property type="molecule type" value="Genomic_DNA"/>
</dbReference>
<accession>A0A937JMP2</accession>
<comment type="caution">
    <text evidence="1">The sequence shown here is derived from an EMBL/GenBank/DDBJ whole genome shotgun (WGS) entry which is preliminary data.</text>
</comment>
<reference evidence="1" key="1">
    <citation type="submission" date="2021-01" db="EMBL/GenBank/DDBJ databases">
        <title>WGS of actinomycetes isolated from Thailand.</title>
        <authorList>
            <person name="Thawai C."/>
        </authorList>
    </citation>
    <scope>NUCLEOTIDE SEQUENCE</scope>
    <source>
        <strain evidence="1">RCU-197</strain>
    </source>
</reference>
<dbReference type="AlphaFoldDB" id="A0A937JMP2"/>
<sequence length="424" mass="45566">MLSTARGVLSRIPAKLRLPLAGTVALALLAAGLTLFLPDPDGGRLAANRAQLKRACGGLLPYSELVGHVPDDAEGTLDQYGTLLQPGQESRSLLHCSLEWEGHGGVHVEAATLVNHLPYELKTDDLLAPGHEAPGVTGRYGDDSKRLWIVAECPRGLTGRARPSAQMYVTAYLDKASVRTEFRLAVAVADAIAQREHCGTTPAPPGSAPKVPARVIDTYQEHDADGGPVEEGDHDSVRVDRPGRGIAKCAWMAAEGSAPLRGTWITTGDLQQSRLLNVCQGRRWDDGKLAYTDPQPAGLEPVTADAASWAGDLGRSAYRNYELDGEHPGLADKPDTIHDEDAVLALWARSECAAGTTYHRVSVHPNLDDLGDGQGGIRLTRAQRKELSAGVRTLLNRYLNAPGGWPRTQHCHDTKVLGEVEQWT</sequence>